<name>A0ABQ5L018_9EUKA</name>
<sequence length="546" mass="63442">MFSVPPFHSDRSGYPLAFLWSSTCFTWCKDNGCWDKVYSRYIENCCPTLKKRIELFDSFGKFPDSESTSKLYHERRDEILSVFLEYQSKSEIEEHKREIILCVKCLKLHIISGNEIYLPNSDLNDLIDTFIDHLSRCEEVLEGDVDEEYCSICVSYTFKVQDKWDSFLPKISPTFQRILERGSKKKLRGEVALRLLITLKNISNSPTSSTRSSILTLIKPYFRYWLRKYDDSECYGNLMYILSKITLSSDDSTPNKSLCSETWDLFFPVLDVLKSETNEIVEGAKGHHHVLSFFSNLCCDHAKEVYHNITDEYLDEWFTIIKEERHKWGIIYWSKLISMFSTVPSLVPLISPKYDVKMMKSRFFDRYFSNISSHIASSYLPKLLHSIPPVSLIPSIETSLCLEKDGYSYASHVCCQMSVETDVDFSNCDIFDDYFSTNFIQTSVVNIITKKEMTKDQQIIQRGRLCFGTKDEHPDDDDVGKRRFSSLGIEEPSHSLSAMMGTMKKGSINSHIPDKMLDEPSSQKKQSTLMGEKQEEEEEEEFYNFF</sequence>
<comment type="caution">
    <text evidence="2">The sequence shown here is derived from an EMBL/GenBank/DDBJ whole genome shotgun (WGS) entry which is preliminary data.</text>
</comment>
<feature type="compositionally biased region" description="Acidic residues" evidence="1">
    <location>
        <begin position="534"/>
        <end position="546"/>
    </location>
</feature>
<accession>A0ABQ5L018</accession>
<proteinExistence type="predicted"/>
<feature type="region of interest" description="Disordered" evidence="1">
    <location>
        <begin position="507"/>
        <end position="546"/>
    </location>
</feature>
<evidence type="ECO:0000313" key="3">
    <source>
        <dbReference type="Proteomes" id="UP001057375"/>
    </source>
</evidence>
<protein>
    <submittedName>
        <fullName evidence="2">Uncharacterized protein</fullName>
    </submittedName>
</protein>
<dbReference type="InterPro" id="IPR016024">
    <property type="entry name" value="ARM-type_fold"/>
</dbReference>
<dbReference type="Proteomes" id="UP001057375">
    <property type="component" value="Unassembled WGS sequence"/>
</dbReference>
<feature type="compositionally biased region" description="Basic and acidic residues" evidence="1">
    <location>
        <begin position="512"/>
        <end position="522"/>
    </location>
</feature>
<dbReference type="EMBL" id="BQXS01011377">
    <property type="protein sequence ID" value="GKT37074.1"/>
    <property type="molecule type" value="Genomic_DNA"/>
</dbReference>
<evidence type="ECO:0000313" key="2">
    <source>
        <dbReference type="EMBL" id="GKT37074.1"/>
    </source>
</evidence>
<dbReference type="SUPFAM" id="SSF48371">
    <property type="entry name" value="ARM repeat"/>
    <property type="match status" value="1"/>
</dbReference>
<reference evidence="2" key="1">
    <citation type="submission" date="2022-03" db="EMBL/GenBank/DDBJ databases">
        <title>Draft genome sequence of Aduncisulcus paluster, a free-living microaerophilic Fornicata.</title>
        <authorList>
            <person name="Yuyama I."/>
            <person name="Kume K."/>
            <person name="Tamura T."/>
            <person name="Inagaki Y."/>
            <person name="Hashimoto T."/>
        </authorList>
    </citation>
    <scope>NUCLEOTIDE SEQUENCE</scope>
    <source>
        <strain evidence="2">NY0171</strain>
    </source>
</reference>
<gene>
    <name evidence="2" type="ORF">ADUPG1_009930</name>
</gene>
<organism evidence="2 3">
    <name type="scientific">Aduncisulcus paluster</name>
    <dbReference type="NCBI Taxonomy" id="2918883"/>
    <lineage>
        <taxon>Eukaryota</taxon>
        <taxon>Metamonada</taxon>
        <taxon>Carpediemonas-like organisms</taxon>
        <taxon>Aduncisulcus</taxon>
    </lineage>
</organism>
<evidence type="ECO:0000256" key="1">
    <source>
        <dbReference type="SAM" id="MobiDB-lite"/>
    </source>
</evidence>
<keyword evidence="3" id="KW-1185">Reference proteome</keyword>